<evidence type="ECO:0000313" key="3">
    <source>
        <dbReference type="EMBL" id="CAB4987693.1"/>
    </source>
</evidence>
<dbReference type="EMBL" id="CAFBOT010000066">
    <property type="protein sequence ID" value="CAB4987693.1"/>
    <property type="molecule type" value="Genomic_DNA"/>
</dbReference>
<dbReference type="NCBIfam" id="NF003952">
    <property type="entry name" value="PRK05450.1-5"/>
    <property type="match status" value="1"/>
</dbReference>
<dbReference type="InterPro" id="IPR029044">
    <property type="entry name" value="Nucleotide-diphossugar_trans"/>
</dbReference>
<gene>
    <name evidence="3" type="ORF">UFOPK4000_00510</name>
</gene>
<protein>
    <submittedName>
        <fullName evidence="3">Unannotated protein</fullName>
    </submittedName>
</protein>
<dbReference type="GO" id="GO:0008690">
    <property type="term" value="F:3-deoxy-manno-octulosonate cytidylyltransferase activity"/>
    <property type="evidence" value="ECO:0007669"/>
    <property type="project" value="InterPro"/>
</dbReference>
<organism evidence="3">
    <name type="scientific">freshwater metagenome</name>
    <dbReference type="NCBI Taxonomy" id="449393"/>
    <lineage>
        <taxon>unclassified sequences</taxon>
        <taxon>metagenomes</taxon>
        <taxon>ecological metagenomes</taxon>
    </lineage>
</organism>
<dbReference type="InterPro" id="IPR004528">
    <property type="entry name" value="KdsB"/>
</dbReference>
<dbReference type="SUPFAM" id="SSF53448">
    <property type="entry name" value="Nucleotide-diphospho-sugar transferases"/>
    <property type="match status" value="1"/>
</dbReference>
<dbReference type="PANTHER" id="PTHR42866:SF2">
    <property type="entry name" value="3-DEOXY-MANNO-OCTULOSONATE CYTIDYLYLTRANSFERASE, MITOCHONDRIAL"/>
    <property type="match status" value="1"/>
</dbReference>
<name>A0A6J7NAT1_9ZZZZ</name>
<evidence type="ECO:0000256" key="1">
    <source>
        <dbReference type="ARBA" id="ARBA00022679"/>
    </source>
</evidence>
<keyword evidence="2" id="KW-0548">Nucleotidyltransferase</keyword>
<reference evidence="3" key="1">
    <citation type="submission" date="2020-05" db="EMBL/GenBank/DDBJ databases">
        <authorList>
            <person name="Chiriac C."/>
            <person name="Salcher M."/>
            <person name="Ghai R."/>
            <person name="Kavagutti S V."/>
        </authorList>
    </citation>
    <scope>NUCLEOTIDE SEQUENCE</scope>
</reference>
<keyword evidence="1" id="KW-0808">Transferase</keyword>
<dbReference type="NCBIfam" id="TIGR00466">
    <property type="entry name" value="kdsB"/>
    <property type="match status" value="1"/>
</dbReference>
<dbReference type="PANTHER" id="PTHR42866">
    <property type="entry name" value="3-DEOXY-MANNO-OCTULOSONATE CYTIDYLYLTRANSFERASE"/>
    <property type="match status" value="1"/>
</dbReference>
<dbReference type="CDD" id="cd02517">
    <property type="entry name" value="CMP-KDO-Synthetase"/>
    <property type="match status" value="1"/>
</dbReference>
<proteinExistence type="predicted"/>
<dbReference type="InterPro" id="IPR003329">
    <property type="entry name" value="Cytidylyl_trans"/>
</dbReference>
<dbReference type="AlphaFoldDB" id="A0A6J7NAT1"/>
<accession>A0A6J7NAT1</accession>
<dbReference type="Pfam" id="PF02348">
    <property type="entry name" value="CTP_transf_3"/>
    <property type="match status" value="1"/>
</dbReference>
<dbReference type="GO" id="GO:0005829">
    <property type="term" value="C:cytosol"/>
    <property type="evidence" value="ECO:0007669"/>
    <property type="project" value="TreeGrafter"/>
</dbReference>
<evidence type="ECO:0000256" key="2">
    <source>
        <dbReference type="ARBA" id="ARBA00022695"/>
    </source>
</evidence>
<sequence>MKSVIAVPARLESSRLPRKVLADIGGKAMLQRVLEQCALSKQATEVLLCTDSEELRDIAKGWGFNTVMTPASCSSGTDRIAFAAPNIDADVIINVQGDQPFIDPNVIDAVATEFARRTPRPSVLTPIYKLRQEGIHNINTVKTLRRTNGDAVYFSRSAIPAQRDAAPEEWAMHATYWGHVGLYAYTKEVLLQWPSFTECEPENLEKLEQLRFIDNGVVVGTIEINEPLGEVNVPTDLDLAREIVASNRDKPTSN</sequence>
<dbReference type="Gene3D" id="3.90.550.10">
    <property type="entry name" value="Spore Coat Polysaccharide Biosynthesis Protein SpsA, Chain A"/>
    <property type="match status" value="1"/>
</dbReference>